<dbReference type="PROSITE" id="PS00934">
    <property type="entry name" value="GLYOXALASE_I_1"/>
    <property type="match status" value="1"/>
</dbReference>
<gene>
    <name evidence="3" type="ORF">GCM10011346_39280</name>
</gene>
<organism evidence="3 4">
    <name type="scientific">Oceanobacillus neutriphilus</name>
    <dbReference type="NCBI Taxonomy" id="531815"/>
    <lineage>
        <taxon>Bacteria</taxon>
        <taxon>Bacillati</taxon>
        <taxon>Bacillota</taxon>
        <taxon>Bacilli</taxon>
        <taxon>Bacillales</taxon>
        <taxon>Bacillaceae</taxon>
        <taxon>Oceanobacillus</taxon>
    </lineage>
</organism>
<evidence type="ECO:0000259" key="2">
    <source>
        <dbReference type="PROSITE" id="PS51819"/>
    </source>
</evidence>
<dbReference type="RefSeq" id="WP_188736357.1">
    <property type="nucleotide sequence ID" value="NZ_BMLW01000012.1"/>
</dbReference>
<dbReference type="InterPro" id="IPR004360">
    <property type="entry name" value="Glyas_Fos-R_dOase_dom"/>
</dbReference>
<evidence type="ECO:0000313" key="4">
    <source>
        <dbReference type="Proteomes" id="UP000641206"/>
    </source>
</evidence>
<reference evidence="4" key="1">
    <citation type="journal article" date="2019" name="Int. J. Syst. Evol. Microbiol.">
        <title>The Global Catalogue of Microorganisms (GCM) 10K type strain sequencing project: providing services to taxonomists for standard genome sequencing and annotation.</title>
        <authorList>
            <consortium name="The Broad Institute Genomics Platform"/>
            <consortium name="The Broad Institute Genome Sequencing Center for Infectious Disease"/>
            <person name="Wu L."/>
            <person name="Ma J."/>
        </authorList>
    </citation>
    <scope>NUCLEOTIDE SEQUENCE [LARGE SCALE GENOMIC DNA]</scope>
    <source>
        <strain evidence="4">CGMCC 1.7693</strain>
    </source>
</reference>
<comment type="caution">
    <text evidence="3">The sequence shown here is derived from an EMBL/GenBank/DDBJ whole genome shotgun (WGS) entry which is preliminary data.</text>
</comment>
<feature type="domain" description="VOC" evidence="2">
    <location>
        <begin position="8"/>
        <end position="122"/>
    </location>
</feature>
<proteinExistence type="predicted"/>
<keyword evidence="1" id="KW-0479">Metal-binding</keyword>
<evidence type="ECO:0000256" key="1">
    <source>
        <dbReference type="ARBA" id="ARBA00022723"/>
    </source>
</evidence>
<dbReference type="SUPFAM" id="SSF54593">
    <property type="entry name" value="Glyoxalase/Bleomycin resistance protein/Dihydroxybiphenyl dioxygenase"/>
    <property type="match status" value="1"/>
</dbReference>
<name>A0ABQ2NZP6_9BACI</name>
<dbReference type="Proteomes" id="UP000641206">
    <property type="component" value="Unassembled WGS sequence"/>
</dbReference>
<dbReference type="EMBL" id="BMLW01000012">
    <property type="protein sequence ID" value="GGP14616.1"/>
    <property type="molecule type" value="Genomic_DNA"/>
</dbReference>
<dbReference type="InterPro" id="IPR037523">
    <property type="entry name" value="VOC_core"/>
</dbReference>
<evidence type="ECO:0000313" key="3">
    <source>
        <dbReference type="EMBL" id="GGP14616.1"/>
    </source>
</evidence>
<dbReference type="PROSITE" id="PS51819">
    <property type="entry name" value="VOC"/>
    <property type="match status" value="1"/>
</dbReference>
<sequence length="125" mass="14574">MQTDIIQHIGQIGVPIKNLQRAMLFYQEKLGLPLLFNTDNMAFFDCGRLRIMLTHPEKEAFDHPSSVIYFQVDDIQSSYRQLKEKQVTFIDEPHMVTKMGNTETWMVFFSDTENNTHALMSEVIS</sequence>
<accession>A0ABQ2NZP6</accession>
<dbReference type="InterPro" id="IPR029068">
    <property type="entry name" value="Glyas_Bleomycin-R_OHBP_Dase"/>
</dbReference>
<protein>
    <recommendedName>
        <fullName evidence="2">VOC domain-containing protein</fullName>
    </recommendedName>
</protein>
<dbReference type="Gene3D" id="3.10.180.10">
    <property type="entry name" value="2,3-Dihydroxybiphenyl 1,2-Dioxygenase, domain 1"/>
    <property type="match status" value="1"/>
</dbReference>
<dbReference type="Pfam" id="PF00903">
    <property type="entry name" value="Glyoxalase"/>
    <property type="match status" value="1"/>
</dbReference>
<dbReference type="InterPro" id="IPR018146">
    <property type="entry name" value="Glyoxalase_1_CS"/>
</dbReference>
<keyword evidence="4" id="KW-1185">Reference proteome</keyword>